<feature type="compositionally biased region" description="Pro residues" evidence="1">
    <location>
        <begin position="215"/>
        <end position="228"/>
    </location>
</feature>
<dbReference type="InterPro" id="IPR036680">
    <property type="entry name" value="SPOR-like_sf"/>
</dbReference>
<comment type="caution">
    <text evidence="4">The sequence shown here is derived from an EMBL/GenBank/DDBJ whole genome shotgun (WGS) entry which is preliminary data.</text>
</comment>
<keyword evidence="5" id="KW-1185">Reference proteome</keyword>
<dbReference type="InterPro" id="IPR011990">
    <property type="entry name" value="TPR-like_helical_dom_sf"/>
</dbReference>
<dbReference type="OrthoDB" id="112232at2"/>
<sequence>MAKRSRTYVLSRSLAVAALLLAAPASADVRDGVDAWARGDYAAAVAAWQGPAEAGDPDAMFNLGQAYRLGRGVPVDMARAEELYEAAAQAGHLQAADTYGLMLFQSGRREEALPLVLEASGRGDPRAHYLLGVGHFNGDLLERDWQRAYALMTLANAAGLPQAATAITEMDRHIPLEDRQAAASLARAIETDTMQTRAAQLAAADLAVSGEAPVPSAPPPARQAPPPVQTVAVSPSVAAARDAVLQARQATGTADPAEAGASFARRSSPARPARQEPARAAAATPAPPARAATAARDLSSGPWKVQLGAFGVAGNAERLWSRLADRPEIAGRARLLVPSGRVTRLLAGGYASEAEAQAACNSLRRAGQECLVTCN</sequence>
<proteinExistence type="predicted"/>
<feature type="compositionally biased region" description="Low complexity" evidence="1">
    <location>
        <begin position="259"/>
        <end position="272"/>
    </location>
</feature>
<dbReference type="Pfam" id="PF08238">
    <property type="entry name" value="Sel1"/>
    <property type="match status" value="2"/>
</dbReference>
<dbReference type="PATRIC" id="fig|502682.8.peg.1340"/>
<dbReference type="SUPFAM" id="SSF110997">
    <property type="entry name" value="Sporulation related repeat"/>
    <property type="match status" value="1"/>
</dbReference>
<evidence type="ECO:0000313" key="5">
    <source>
        <dbReference type="Proteomes" id="UP000053070"/>
    </source>
</evidence>
<dbReference type="GO" id="GO:0042834">
    <property type="term" value="F:peptidoglycan binding"/>
    <property type="evidence" value="ECO:0007669"/>
    <property type="project" value="InterPro"/>
</dbReference>
<dbReference type="RefSeq" id="WP_047006646.1">
    <property type="nucleotide sequence ID" value="NZ_CP018097.1"/>
</dbReference>
<name>A0A0G9MSQ5_9SPHN</name>
<feature type="signal peptide" evidence="2">
    <location>
        <begin position="1"/>
        <end position="27"/>
    </location>
</feature>
<evidence type="ECO:0000313" key="4">
    <source>
        <dbReference type="EMBL" id="KLE33746.1"/>
    </source>
</evidence>
<dbReference type="InterPro" id="IPR007730">
    <property type="entry name" value="SPOR-like_dom"/>
</dbReference>
<dbReference type="InterPro" id="IPR052748">
    <property type="entry name" value="ISR_Activator"/>
</dbReference>
<dbReference type="Gene3D" id="1.25.40.10">
    <property type="entry name" value="Tetratricopeptide repeat domain"/>
    <property type="match status" value="1"/>
</dbReference>
<feature type="domain" description="SPOR" evidence="3">
    <location>
        <begin position="297"/>
        <end position="375"/>
    </location>
</feature>
<dbReference type="EMBL" id="LBHC01000001">
    <property type="protein sequence ID" value="KLE33746.1"/>
    <property type="molecule type" value="Genomic_DNA"/>
</dbReference>
<dbReference type="PROSITE" id="PS51724">
    <property type="entry name" value="SPOR"/>
    <property type="match status" value="1"/>
</dbReference>
<accession>A0A0G9MSQ5</accession>
<dbReference type="AlphaFoldDB" id="A0A0G9MSQ5"/>
<feature type="chain" id="PRO_5002579949" evidence="2">
    <location>
        <begin position="28"/>
        <end position="375"/>
    </location>
</feature>
<dbReference type="Proteomes" id="UP000053070">
    <property type="component" value="Unassembled WGS sequence"/>
</dbReference>
<dbReference type="InterPro" id="IPR006597">
    <property type="entry name" value="Sel1-like"/>
</dbReference>
<dbReference type="Pfam" id="PF05036">
    <property type="entry name" value="SPOR"/>
    <property type="match status" value="1"/>
</dbReference>
<reference evidence="4 5" key="1">
    <citation type="submission" date="2015-04" db="EMBL/GenBank/DDBJ databases">
        <title>The draft genome sequence of Erythrobacr gangjinensis K7-2.</title>
        <authorList>
            <person name="Zhuang L."/>
            <person name="Liu Y."/>
            <person name="Shao Z."/>
        </authorList>
    </citation>
    <scope>NUCLEOTIDE SEQUENCE [LARGE SCALE GENOMIC DNA]</scope>
    <source>
        <strain evidence="4 5">K7-2</strain>
    </source>
</reference>
<dbReference type="PANTHER" id="PTHR45011">
    <property type="entry name" value="DAP3-BINDING CELL DEATH ENHANCER 1"/>
    <property type="match status" value="1"/>
</dbReference>
<organism evidence="4 5">
    <name type="scientific">Aurantiacibacter gangjinensis</name>
    <dbReference type="NCBI Taxonomy" id="502682"/>
    <lineage>
        <taxon>Bacteria</taxon>
        <taxon>Pseudomonadati</taxon>
        <taxon>Pseudomonadota</taxon>
        <taxon>Alphaproteobacteria</taxon>
        <taxon>Sphingomonadales</taxon>
        <taxon>Erythrobacteraceae</taxon>
        <taxon>Aurantiacibacter</taxon>
    </lineage>
</organism>
<dbReference type="SUPFAM" id="SSF81901">
    <property type="entry name" value="HCP-like"/>
    <property type="match status" value="1"/>
</dbReference>
<feature type="region of interest" description="Disordered" evidence="1">
    <location>
        <begin position="248"/>
        <end position="289"/>
    </location>
</feature>
<evidence type="ECO:0000259" key="3">
    <source>
        <dbReference type="PROSITE" id="PS51724"/>
    </source>
</evidence>
<dbReference type="Gene3D" id="3.30.70.1070">
    <property type="entry name" value="Sporulation related repeat"/>
    <property type="match status" value="1"/>
</dbReference>
<dbReference type="SMART" id="SM00671">
    <property type="entry name" value="SEL1"/>
    <property type="match status" value="2"/>
</dbReference>
<protein>
    <submittedName>
        <fullName evidence="4">Sporulation protein</fullName>
    </submittedName>
</protein>
<gene>
    <name evidence="4" type="ORF">AAW01_06570</name>
</gene>
<dbReference type="STRING" id="502682.BMF35_a0316"/>
<dbReference type="PANTHER" id="PTHR45011:SF1">
    <property type="entry name" value="DAP3-BINDING CELL DEATH ENHANCER 1"/>
    <property type="match status" value="1"/>
</dbReference>
<keyword evidence="2" id="KW-0732">Signal</keyword>
<feature type="compositionally biased region" description="Low complexity" evidence="1">
    <location>
        <begin position="278"/>
        <end position="289"/>
    </location>
</feature>
<evidence type="ECO:0000256" key="2">
    <source>
        <dbReference type="SAM" id="SignalP"/>
    </source>
</evidence>
<evidence type="ECO:0000256" key="1">
    <source>
        <dbReference type="SAM" id="MobiDB-lite"/>
    </source>
</evidence>
<feature type="region of interest" description="Disordered" evidence="1">
    <location>
        <begin position="210"/>
        <end position="229"/>
    </location>
</feature>